<evidence type="ECO:0000256" key="4">
    <source>
        <dbReference type="ARBA" id="ARBA00023163"/>
    </source>
</evidence>
<keyword evidence="2" id="KW-0805">Transcription regulation</keyword>
<dbReference type="GO" id="GO:0005634">
    <property type="term" value="C:nucleus"/>
    <property type="evidence" value="ECO:0007669"/>
    <property type="project" value="UniProtKB-SubCell"/>
</dbReference>
<reference evidence="7" key="1">
    <citation type="submission" date="2012-05" db="EMBL/GenBank/DDBJ databases">
        <authorList>
            <person name="Krishnakumar V."/>
            <person name="Cheung F."/>
            <person name="Xiao Y."/>
            <person name="Chan A."/>
            <person name="Moskal W.A."/>
            <person name="Town C.D."/>
        </authorList>
    </citation>
    <scope>NUCLEOTIDE SEQUENCE</scope>
</reference>
<keyword evidence="4" id="KW-0804">Transcription</keyword>
<dbReference type="InterPro" id="IPR003340">
    <property type="entry name" value="B3_DNA-bd"/>
</dbReference>
<comment type="subcellular location">
    <subcellularLocation>
        <location evidence="1">Nucleus</location>
    </subcellularLocation>
</comment>
<keyword evidence="3" id="KW-0238">DNA-binding</keyword>
<dbReference type="PROSITE" id="PS50863">
    <property type="entry name" value="B3"/>
    <property type="match status" value="1"/>
</dbReference>
<dbReference type="AlphaFoldDB" id="I3S5C4"/>
<evidence type="ECO:0000313" key="7">
    <source>
        <dbReference type="EMBL" id="AFK35466.1"/>
    </source>
</evidence>
<protein>
    <recommendedName>
        <fullName evidence="6">TF-B3 domain-containing protein</fullName>
    </recommendedName>
</protein>
<evidence type="ECO:0000256" key="3">
    <source>
        <dbReference type="ARBA" id="ARBA00023125"/>
    </source>
</evidence>
<dbReference type="EMBL" id="BT135671">
    <property type="protein sequence ID" value="AFK35466.1"/>
    <property type="molecule type" value="mRNA"/>
</dbReference>
<keyword evidence="5" id="KW-0539">Nucleus</keyword>
<dbReference type="InterPro" id="IPR044837">
    <property type="entry name" value="REM16-like"/>
</dbReference>
<accession>I3S5C4</accession>
<dbReference type="Pfam" id="PF02362">
    <property type="entry name" value="B3"/>
    <property type="match status" value="1"/>
</dbReference>
<dbReference type="CDD" id="cd10017">
    <property type="entry name" value="B3_DNA"/>
    <property type="match status" value="1"/>
</dbReference>
<organism evidence="7">
    <name type="scientific">Lotus japonicus</name>
    <name type="common">Lotus corniculatus var. japonicus</name>
    <dbReference type="NCBI Taxonomy" id="34305"/>
    <lineage>
        <taxon>Eukaryota</taxon>
        <taxon>Viridiplantae</taxon>
        <taxon>Streptophyta</taxon>
        <taxon>Embryophyta</taxon>
        <taxon>Tracheophyta</taxon>
        <taxon>Spermatophyta</taxon>
        <taxon>Magnoliopsida</taxon>
        <taxon>eudicotyledons</taxon>
        <taxon>Gunneridae</taxon>
        <taxon>Pentapetalae</taxon>
        <taxon>rosids</taxon>
        <taxon>fabids</taxon>
        <taxon>Fabales</taxon>
        <taxon>Fabaceae</taxon>
        <taxon>Papilionoideae</taxon>
        <taxon>50 kb inversion clade</taxon>
        <taxon>NPAAA clade</taxon>
        <taxon>Hologalegina</taxon>
        <taxon>robinioid clade</taxon>
        <taxon>Loteae</taxon>
        <taxon>Lotus</taxon>
    </lineage>
</organism>
<dbReference type="SUPFAM" id="SSF101936">
    <property type="entry name" value="DNA-binding pseudobarrel domain"/>
    <property type="match status" value="1"/>
</dbReference>
<sequence>MKKYLNKKKNVMLQFGNNLWPVKLLHMRLNGAKLSKGWALFAGESKLVAGDVCVFELINKEDAVFDVHIFKGHCSYFTHVKCNE</sequence>
<proteinExistence type="evidence at transcript level"/>
<dbReference type="PANTHER" id="PTHR31391">
    <property type="entry name" value="B3 DOMAIN-CONTAINING PROTEIN OS11G0197600-RELATED"/>
    <property type="match status" value="1"/>
</dbReference>
<dbReference type="InterPro" id="IPR015300">
    <property type="entry name" value="DNA-bd_pseudobarrel_sf"/>
</dbReference>
<dbReference type="Gene3D" id="2.40.330.10">
    <property type="entry name" value="DNA-binding pseudobarrel domain"/>
    <property type="match status" value="1"/>
</dbReference>
<evidence type="ECO:0000259" key="6">
    <source>
        <dbReference type="PROSITE" id="PS50863"/>
    </source>
</evidence>
<evidence type="ECO:0000256" key="5">
    <source>
        <dbReference type="ARBA" id="ARBA00023242"/>
    </source>
</evidence>
<dbReference type="PANTHER" id="PTHR31391:SF143">
    <property type="entry name" value="B3 DNA-BINDING DOMAIN PROTEIN"/>
    <property type="match status" value="1"/>
</dbReference>
<evidence type="ECO:0000256" key="2">
    <source>
        <dbReference type="ARBA" id="ARBA00023015"/>
    </source>
</evidence>
<dbReference type="GO" id="GO:0003677">
    <property type="term" value="F:DNA binding"/>
    <property type="evidence" value="ECO:0007669"/>
    <property type="project" value="UniProtKB-KW"/>
</dbReference>
<name>I3S5C4_LOTJA</name>
<evidence type="ECO:0000256" key="1">
    <source>
        <dbReference type="ARBA" id="ARBA00004123"/>
    </source>
</evidence>
<feature type="domain" description="TF-B3" evidence="6">
    <location>
        <begin position="1"/>
        <end position="73"/>
    </location>
</feature>